<proteinExistence type="predicted"/>
<reference evidence="2 3" key="1">
    <citation type="journal article" date="2021" name="Microbiol. Resour. Announc.">
        <title>Complete Genome Sequences of Three Human Oral Treponema parvum Isolates.</title>
        <authorList>
            <person name="Zeng H."/>
            <person name="Watt R.M."/>
        </authorList>
    </citation>
    <scope>NUCLEOTIDE SEQUENCE [LARGE SCALE GENOMIC DNA]</scope>
    <source>
        <strain evidence="2 3">ATCC 700770</strain>
    </source>
</reference>
<evidence type="ECO:0000313" key="2">
    <source>
        <dbReference type="EMBL" id="QTQ13118.1"/>
    </source>
</evidence>
<evidence type="ECO:0000256" key="1">
    <source>
        <dbReference type="SAM" id="MobiDB-lite"/>
    </source>
</evidence>
<evidence type="ECO:0000313" key="3">
    <source>
        <dbReference type="Proteomes" id="UP000671908"/>
    </source>
</evidence>
<feature type="region of interest" description="Disordered" evidence="1">
    <location>
        <begin position="339"/>
        <end position="365"/>
    </location>
</feature>
<sequence>MADEKKYLEPGTLENTRKNIGTINKEEAAQMIKVLGGEILEEKPVTSPLQFTSTASRSAKPPKPRSPRPEAVRTPAEAAMLSTMSVNRASKSAPVSNKKTSGMPNISPQDWLAVDKVMMSPEYKIKTDYGIFNFIRLLQKDGLLRIDRNFAKNTLDRHISHMEAFVTLIRTIINLSPVSYQARIRSDDNSRFRLLNKAEKWDVYALRSLYNDINLYHVQIPDLMPFIKAIYSMLVQILFLGERRVTMLLKEIYEDLSLYPDVKKPLVTATMKDTHREWLYLYSQIVKGLYPLLYCMCGGPFQNFETFFSNRAAAILKFTEKSRFDILLPEAEATIPPAYEQAEQKKEDVPPAPEEKETQEKEQKEKVRKKLVKTGIKLLDTLFPDAGFTKLETHPDMYPYFQPLFEFPDGFNLLSPENPLQVLVVLLRIMEDLFQGCRNIRFVFDSDARQRDDQDSILTVLNEWNAYREVLFDKTYCHTLRNFVTEQYTKRDFCHTQYGRAMQNKLFWFIKYHFLPLYTFDKLVLERPEHNNTYRPLHSRTNFICDFFTELAHNVDITAKTENASITGIQNPWDHYSFDIPNTVSKRLDVLLMANRTGKGMTATNINLIKYTLCICAVLDWWINDGDSPAYQCDQFKFYRVSLEDGGPLFTVTLRDDQQKLFLENFKKLTAEQNKKKQT</sequence>
<organism evidence="2 3">
    <name type="scientific">Treponema parvum</name>
    <dbReference type="NCBI Taxonomy" id="138851"/>
    <lineage>
        <taxon>Bacteria</taxon>
        <taxon>Pseudomonadati</taxon>
        <taxon>Spirochaetota</taxon>
        <taxon>Spirochaetia</taxon>
        <taxon>Spirochaetales</taxon>
        <taxon>Treponemataceae</taxon>
        <taxon>Treponema</taxon>
    </lineage>
</organism>
<name>A0A975F2E4_9SPIR</name>
<dbReference type="RefSeq" id="WP_210119846.1">
    <property type="nucleotide sequence ID" value="NZ_CP054142.1"/>
</dbReference>
<feature type="region of interest" description="Disordered" evidence="1">
    <location>
        <begin position="45"/>
        <end position="74"/>
    </location>
</feature>
<gene>
    <name evidence="2" type="ORF">HRQ91_00870</name>
</gene>
<protein>
    <submittedName>
        <fullName evidence="2">Uncharacterized protein</fullName>
    </submittedName>
</protein>
<dbReference type="KEGG" id="tpav:HRQ91_00870"/>
<dbReference type="EMBL" id="CP054142">
    <property type="protein sequence ID" value="QTQ13118.1"/>
    <property type="molecule type" value="Genomic_DNA"/>
</dbReference>
<dbReference type="Proteomes" id="UP000671908">
    <property type="component" value="Chromosome"/>
</dbReference>
<keyword evidence="3" id="KW-1185">Reference proteome</keyword>
<feature type="compositionally biased region" description="Basic and acidic residues" evidence="1">
    <location>
        <begin position="342"/>
        <end position="365"/>
    </location>
</feature>
<dbReference type="AlphaFoldDB" id="A0A975F2E4"/>
<accession>A0A975F2E4</accession>